<proteinExistence type="predicted"/>
<organism evidence="1">
    <name type="scientific">Rhizophora mucronata</name>
    <name type="common">Asiatic mangrove</name>
    <dbReference type="NCBI Taxonomy" id="61149"/>
    <lineage>
        <taxon>Eukaryota</taxon>
        <taxon>Viridiplantae</taxon>
        <taxon>Streptophyta</taxon>
        <taxon>Embryophyta</taxon>
        <taxon>Tracheophyta</taxon>
        <taxon>Spermatophyta</taxon>
        <taxon>Magnoliopsida</taxon>
        <taxon>eudicotyledons</taxon>
        <taxon>Gunneridae</taxon>
        <taxon>Pentapetalae</taxon>
        <taxon>rosids</taxon>
        <taxon>fabids</taxon>
        <taxon>Malpighiales</taxon>
        <taxon>Rhizophoraceae</taxon>
        <taxon>Rhizophora</taxon>
    </lineage>
</organism>
<accession>A0A2P2L6M4</accession>
<sequence length="25" mass="2856">MALFHCSSLKTPTLPYGSLYLSCHW</sequence>
<name>A0A2P2L6M4_RHIMU</name>
<protein>
    <submittedName>
        <fullName evidence="1">Uncharacterized protein</fullName>
    </submittedName>
</protein>
<evidence type="ECO:0000313" key="1">
    <source>
        <dbReference type="EMBL" id="MBX13638.1"/>
    </source>
</evidence>
<dbReference type="AlphaFoldDB" id="A0A2P2L6M4"/>
<reference evidence="1" key="1">
    <citation type="submission" date="2018-02" db="EMBL/GenBank/DDBJ databases">
        <title>Rhizophora mucronata_Transcriptome.</title>
        <authorList>
            <person name="Meera S.P."/>
            <person name="Sreeshan A."/>
            <person name="Augustine A."/>
        </authorList>
    </citation>
    <scope>NUCLEOTIDE SEQUENCE</scope>
    <source>
        <tissue evidence="1">Leaf</tissue>
    </source>
</reference>
<dbReference type="EMBL" id="GGEC01033154">
    <property type="protein sequence ID" value="MBX13638.1"/>
    <property type="molecule type" value="Transcribed_RNA"/>
</dbReference>